<dbReference type="Gene3D" id="3.30.530.20">
    <property type="match status" value="1"/>
</dbReference>
<feature type="domain" description="Activator of Hsp90 ATPase homologue 1/2-like C-terminal" evidence="2">
    <location>
        <begin position="22"/>
        <end position="137"/>
    </location>
</feature>
<dbReference type="InterPro" id="IPR023393">
    <property type="entry name" value="START-like_dom_sf"/>
</dbReference>
<dbReference type="EMBL" id="NVUL01000004">
    <property type="protein sequence ID" value="PCI81674.1"/>
    <property type="molecule type" value="Genomic_DNA"/>
</dbReference>
<proteinExistence type="inferred from homology"/>
<evidence type="ECO:0000313" key="3">
    <source>
        <dbReference type="EMBL" id="PCI81674.1"/>
    </source>
</evidence>
<name>A0A2A4XGQ8_9GAMM</name>
<comment type="similarity">
    <text evidence="1">Belongs to the AHA1 family.</text>
</comment>
<evidence type="ECO:0000256" key="1">
    <source>
        <dbReference type="ARBA" id="ARBA00006817"/>
    </source>
</evidence>
<evidence type="ECO:0000313" key="4">
    <source>
        <dbReference type="Proteomes" id="UP000218767"/>
    </source>
</evidence>
<evidence type="ECO:0000259" key="2">
    <source>
        <dbReference type="Pfam" id="PF08327"/>
    </source>
</evidence>
<dbReference type="InterPro" id="IPR013538">
    <property type="entry name" value="ASHA1/2-like_C"/>
</dbReference>
<sequence>MLDPIVKTIEVPCDQQKAFTVFLDEMASWWPLDKFTTSMMKGAPAKSIKVDTREGGKIIEIGSDDSETLWGTITTYDPYGFFSMDFHIPGPPAFEVGKFSHVEVKFTKLAEQQTQVELTQTNLEVFEDMAEGVHGGYNFGWGLIFEQAYKEACSS</sequence>
<reference evidence="4" key="1">
    <citation type="submission" date="2017-08" db="EMBL/GenBank/DDBJ databases">
        <title>A dynamic microbial community with high functional redundancy inhabits the cold, oxic subseafloor aquifer.</title>
        <authorList>
            <person name="Tully B.J."/>
            <person name="Wheat C.G."/>
            <person name="Glazer B.T."/>
            <person name="Huber J.A."/>
        </authorList>
    </citation>
    <scope>NUCLEOTIDE SEQUENCE [LARGE SCALE GENOMIC DNA]</scope>
</reference>
<accession>A0A2A4XGQ8</accession>
<organism evidence="3 4">
    <name type="scientific">SAR86 cluster bacterium</name>
    <dbReference type="NCBI Taxonomy" id="2030880"/>
    <lineage>
        <taxon>Bacteria</taxon>
        <taxon>Pseudomonadati</taxon>
        <taxon>Pseudomonadota</taxon>
        <taxon>Gammaproteobacteria</taxon>
        <taxon>SAR86 cluster</taxon>
    </lineage>
</organism>
<gene>
    <name evidence="3" type="ORF">COB20_01610</name>
</gene>
<dbReference type="Pfam" id="PF08327">
    <property type="entry name" value="AHSA1"/>
    <property type="match status" value="1"/>
</dbReference>
<dbReference type="AlphaFoldDB" id="A0A2A4XGQ8"/>
<dbReference type="SUPFAM" id="SSF55961">
    <property type="entry name" value="Bet v1-like"/>
    <property type="match status" value="1"/>
</dbReference>
<comment type="caution">
    <text evidence="3">The sequence shown here is derived from an EMBL/GenBank/DDBJ whole genome shotgun (WGS) entry which is preliminary data.</text>
</comment>
<protein>
    <recommendedName>
        <fullName evidence="2">Activator of Hsp90 ATPase homologue 1/2-like C-terminal domain-containing protein</fullName>
    </recommendedName>
</protein>
<dbReference type="Proteomes" id="UP000218767">
    <property type="component" value="Unassembled WGS sequence"/>
</dbReference>